<accession>A0A6J1L3U3</accession>
<reference evidence="11" key="1">
    <citation type="submission" date="2025-08" db="UniProtKB">
        <authorList>
            <consortium name="RefSeq"/>
        </authorList>
    </citation>
    <scope>IDENTIFICATION</scope>
    <source>
        <strain evidence="11">15085-1641.00</strain>
        <tissue evidence="11">Whole body</tissue>
    </source>
</reference>
<keyword evidence="10" id="KW-1185">Reference proteome</keyword>
<dbReference type="RefSeq" id="XP_023160362.2">
    <property type="nucleotide sequence ID" value="XM_023304594.2"/>
</dbReference>
<dbReference type="GO" id="GO:0005886">
    <property type="term" value="C:plasma membrane"/>
    <property type="evidence" value="ECO:0007669"/>
    <property type="project" value="TreeGrafter"/>
</dbReference>
<comment type="function">
    <text evidence="9">Essential component of the vacuolar proton pump (V-ATPase), a multimeric enzyme that catalyzes the translocation of protons across the membranes. Required for assembly and activity of the V-ATPase.</text>
</comment>
<comment type="subcellular location">
    <subcellularLocation>
        <location evidence="1">Membrane</location>
        <topology evidence="1">Multi-pass membrane protein</topology>
    </subcellularLocation>
</comment>
<name>A0A6J1L3U3_DROHY</name>
<dbReference type="OrthoDB" id="10264220at2759"/>
<keyword evidence="8 9" id="KW-0472">Membrane</keyword>
<dbReference type="GO" id="GO:0051117">
    <property type="term" value="F:ATPase binding"/>
    <property type="evidence" value="ECO:0007669"/>
    <property type="project" value="TreeGrafter"/>
</dbReference>
<evidence type="ECO:0000256" key="6">
    <source>
        <dbReference type="ARBA" id="ARBA00022989"/>
    </source>
</evidence>
<feature type="transmembrane region" description="Helical" evidence="9">
    <location>
        <begin position="663"/>
        <end position="686"/>
    </location>
</feature>
<dbReference type="InterPro" id="IPR026028">
    <property type="entry name" value="V-type_ATPase_116kDa_su_euka"/>
</dbReference>
<keyword evidence="4 9" id="KW-0812">Transmembrane</keyword>
<feature type="transmembrane region" description="Helical" evidence="9">
    <location>
        <begin position="803"/>
        <end position="830"/>
    </location>
</feature>
<dbReference type="AlphaFoldDB" id="A0A6J1L3U3"/>
<evidence type="ECO:0000256" key="1">
    <source>
        <dbReference type="ARBA" id="ARBA00004141"/>
    </source>
</evidence>
<evidence type="ECO:0000256" key="4">
    <source>
        <dbReference type="ARBA" id="ARBA00022692"/>
    </source>
</evidence>
<organism evidence="10 11">
    <name type="scientific">Drosophila hydei</name>
    <name type="common">Fruit fly</name>
    <dbReference type="NCBI Taxonomy" id="7224"/>
    <lineage>
        <taxon>Eukaryota</taxon>
        <taxon>Metazoa</taxon>
        <taxon>Ecdysozoa</taxon>
        <taxon>Arthropoda</taxon>
        <taxon>Hexapoda</taxon>
        <taxon>Insecta</taxon>
        <taxon>Pterygota</taxon>
        <taxon>Neoptera</taxon>
        <taxon>Endopterygota</taxon>
        <taxon>Diptera</taxon>
        <taxon>Brachycera</taxon>
        <taxon>Muscomorpha</taxon>
        <taxon>Ephydroidea</taxon>
        <taxon>Drosophilidae</taxon>
        <taxon>Drosophila</taxon>
    </lineage>
</organism>
<feature type="transmembrane region" description="Helical" evidence="9">
    <location>
        <begin position="417"/>
        <end position="441"/>
    </location>
</feature>
<comment type="similarity">
    <text evidence="2 9">Belongs to the V-ATPase 116 kDa subunit family.</text>
</comment>
<feature type="transmembrane region" description="Helical" evidence="9">
    <location>
        <begin position="462"/>
        <end position="484"/>
    </location>
</feature>
<evidence type="ECO:0000256" key="3">
    <source>
        <dbReference type="ARBA" id="ARBA00022448"/>
    </source>
</evidence>
<feature type="transmembrane region" description="Helical" evidence="9">
    <location>
        <begin position="585"/>
        <end position="609"/>
    </location>
</feature>
<keyword evidence="6 9" id="KW-1133">Transmembrane helix</keyword>
<gene>
    <name evidence="11" type="primary">LOC111592418</name>
</gene>
<proteinExistence type="inferred from homology"/>
<evidence type="ECO:0000256" key="7">
    <source>
        <dbReference type="ARBA" id="ARBA00023065"/>
    </source>
</evidence>
<dbReference type="Proteomes" id="UP000504633">
    <property type="component" value="Unplaced"/>
</dbReference>
<keyword evidence="3 9" id="KW-0813">Transport</keyword>
<evidence type="ECO:0000256" key="5">
    <source>
        <dbReference type="ARBA" id="ARBA00022781"/>
    </source>
</evidence>
<sequence>MGFFCSEEMDLCILLLHMENAFNCLMELAHFGGMQFNNVFEADHVFNGLYTKKVLQCNDLLRIVDYLTAQLKKANITEVYYADVDTVYRPHESNVSEYDLKLRRYYKDSTAVNEHFTALDKQYIYMMEKKLALDKVNDFLPSEGSNSKAPLYTEESIVQLIKDQSEGDPSSLKLNYILGCMLLEKFAAFELMVYRFFGRIVLVRHTELPAQTNDSGDHHPDAAQKCVVFLITNSAAIRSKLLRLCLAFHVVIFECPEKPTQRAEMIDRLEKDTGDLEVVLAETRKTNERLLANVASDLYIMRINLRKCLRVYDLLNRLYVVGLLDHPKYLQAECYVPTLLIAGVGDALEKGINSSGGEDKYTAPLLVKRTIHQPHIPPTYFKLNKFTHGFQNLINSYGIADYRELNPAPYTIITFPFLFSIMFGDLGHGIILTIFACFMIFQEKRIELMNRTTISENEIISILYSGRYIILLMGLFSIYIGFIYNDVLSRSMNLFTSSWACVYNDSTVMDLTTQLTLNPNDPRFYTGHPYPFGVDPIWKISGEDSIITFNSLKMKLAIILGISQMMFGLSLAAANCIHLNRRSDLFLVVIPLFIFMTCLFCYLVFLIFFKWLTYGGLKQAPHNSACAPSVLITFIDMMLMKTSESEEKDCNVGMFPHERNLEYILVFVAFAMVPLLLAGKPIYLTYRQQQLMKKRKKERDLEELHRSSRNTIKEMRSSLRYTVDPRDSERRSLHHRNQVVTEAIEFDMSEIWIHSGIHTIESVLGSVSHTASYLRLWALSLAHSQLSDVLWTMVLEKGLKNNLSLYTGVPMLVASFFIWAILTVAILVMMEGLSAFLHTLRLHWVEFQSKFYNGAGEPFRTFYFPPSTIRG</sequence>
<dbReference type="PANTHER" id="PTHR11629:SF63">
    <property type="entry name" value="V-TYPE PROTON ATPASE SUBUNIT A"/>
    <property type="match status" value="1"/>
</dbReference>
<dbReference type="GO" id="GO:0046961">
    <property type="term" value="F:proton-transporting ATPase activity, rotational mechanism"/>
    <property type="evidence" value="ECO:0007669"/>
    <property type="project" value="InterPro"/>
</dbReference>
<dbReference type="GO" id="GO:0000220">
    <property type="term" value="C:vacuolar proton-transporting V-type ATPase, V0 domain"/>
    <property type="evidence" value="ECO:0007669"/>
    <property type="project" value="InterPro"/>
</dbReference>
<evidence type="ECO:0000256" key="9">
    <source>
        <dbReference type="RuleBase" id="RU361189"/>
    </source>
</evidence>
<protein>
    <recommendedName>
        <fullName evidence="9">V-type proton ATPase subunit a</fullName>
    </recommendedName>
</protein>
<evidence type="ECO:0000256" key="2">
    <source>
        <dbReference type="ARBA" id="ARBA00009904"/>
    </source>
</evidence>
<dbReference type="KEGG" id="dhe:111592418"/>
<keyword evidence="7 9" id="KW-0406">Ion transport</keyword>
<feature type="transmembrane region" description="Helical" evidence="9">
    <location>
        <begin position="556"/>
        <end position="578"/>
    </location>
</feature>
<dbReference type="GO" id="GO:0007035">
    <property type="term" value="P:vacuolar acidification"/>
    <property type="evidence" value="ECO:0007669"/>
    <property type="project" value="TreeGrafter"/>
</dbReference>
<dbReference type="GeneID" id="111592418"/>
<evidence type="ECO:0000313" key="11">
    <source>
        <dbReference type="RefSeq" id="XP_023160362.2"/>
    </source>
</evidence>
<keyword evidence="5 9" id="KW-0375">Hydrogen ion transport</keyword>
<dbReference type="Pfam" id="PF01496">
    <property type="entry name" value="V_ATPase_I"/>
    <property type="match status" value="1"/>
</dbReference>
<dbReference type="PANTHER" id="PTHR11629">
    <property type="entry name" value="VACUOLAR PROTON ATPASES"/>
    <property type="match status" value="1"/>
</dbReference>
<evidence type="ECO:0000313" key="10">
    <source>
        <dbReference type="Proteomes" id="UP000504633"/>
    </source>
</evidence>
<dbReference type="CTD" id="246543"/>
<evidence type="ECO:0000256" key="8">
    <source>
        <dbReference type="ARBA" id="ARBA00023136"/>
    </source>
</evidence>
<dbReference type="OMA" id="QDLFIVR"/>
<dbReference type="PIRSF" id="PIRSF001293">
    <property type="entry name" value="ATP6V0A1"/>
    <property type="match status" value="1"/>
</dbReference>
<dbReference type="InterPro" id="IPR002490">
    <property type="entry name" value="V-ATPase_116kDa_su"/>
</dbReference>